<accession>A0A397JEA3</accession>
<keyword evidence="2" id="KW-1185">Reference proteome</keyword>
<sequence>MSCHQGHACRSIVVCPNDILSAGVAHTEEKICFGDETNEVFVYRFIWSKVEIIGLELEQYLKIFPQSSISQPLKEVEDRMERWLEGKEKVQEYDAYLQFITNELFAFRMTHFLFNDSVSLKIASTLPPPIITRVFICHACEHLSFGPYGGVPGFGSSSSPIEFKWLKEIEGIWAVNQAVKEYIEIYVKGLSPTYLPLHPAIFGESPFKMYHNFDAPYVLAINPGSVKGFVIFRELAEKMKDIQFAVGA</sequence>
<dbReference type="OrthoDB" id="512920at2759"/>
<proteinExistence type="predicted"/>
<gene>
    <name evidence="1" type="ORF">Glove_48g104</name>
</gene>
<evidence type="ECO:0000313" key="2">
    <source>
        <dbReference type="Proteomes" id="UP000266861"/>
    </source>
</evidence>
<evidence type="ECO:0000313" key="1">
    <source>
        <dbReference type="EMBL" id="RHZ86655.1"/>
    </source>
</evidence>
<dbReference type="EMBL" id="PQFF01000045">
    <property type="protein sequence ID" value="RHZ86655.1"/>
    <property type="molecule type" value="Genomic_DNA"/>
</dbReference>
<reference evidence="1 2" key="1">
    <citation type="submission" date="2018-08" db="EMBL/GenBank/DDBJ databases">
        <title>Genome and evolution of the arbuscular mycorrhizal fungus Diversispora epigaea (formerly Glomus versiforme) and its bacterial endosymbionts.</title>
        <authorList>
            <person name="Sun X."/>
            <person name="Fei Z."/>
            <person name="Harrison M."/>
        </authorList>
    </citation>
    <scope>NUCLEOTIDE SEQUENCE [LARGE SCALE GENOMIC DNA]</scope>
    <source>
        <strain evidence="1 2">IT104</strain>
    </source>
</reference>
<organism evidence="1 2">
    <name type="scientific">Diversispora epigaea</name>
    <dbReference type="NCBI Taxonomy" id="1348612"/>
    <lineage>
        <taxon>Eukaryota</taxon>
        <taxon>Fungi</taxon>
        <taxon>Fungi incertae sedis</taxon>
        <taxon>Mucoromycota</taxon>
        <taxon>Glomeromycotina</taxon>
        <taxon>Glomeromycetes</taxon>
        <taxon>Diversisporales</taxon>
        <taxon>Diversisporaceae</taxon>
        <taxon>Diversispora</taxon>
    </lineage>
</organism>
<dbReference type="AlphaFoldDB" id="A0A397JEA3"/>
<name>A0A397JEA3_9GLOM</name>
<protein>
    <submittedName>
        <fullName evidence="1">Uncharacterized protein</fullName>
    </submittedName>
</protein>
<dbReference type="STRING" id="1348612.A0A397JEA3"/>
<comment type="caution">
    <text evidence="1">The sequence shown here is derived from an EMBL/GenBank/DDBJ whole genome shotgun (WGS) entry which is preliminary data.</text>
</comment>
<dbReference type="Proteomes" id="UP000266861">
    <property type="component" value="Unassembled WGS sequence"/>
</dbReference>